<protein>
    <submittedName>
        <fullName evidence="8">GTP pyrophosphokinase</fullName>
        <ecNumber evidence="8">2.7.6.5</ecNumber>
    </submittedName>
</protein>
<dbReference type="InterPro" id="IPR003607">
    <property type="entry name" value="HD/PDEase_dom"/>
</dbReference>
<feature type="transmembrane region" description="Helical" evidence="6">
    <location>
        <begin position="560"/>
        <end position="580"/>
    </location>
</feature>
<dbReference type="SMART" id="SM00471">
    <property type="entry name" value="HDc"/>
    <property type="match status" value="1"/>
</dbReference>
<organism evidence="8 9">
    <name type="scientific">Candidatus Cardinium hertigii</name>
    <dbReference type="NCBI Taxonomy" id="247481"/>
    <lineage>
        <taxon>Bacteria</taxon>
        <taxon>Pseudomonadati</taxon>
        <taxon>Bacteroidota</taxon>
        <taxon>Cytophagia</taxon>
        <taxon>Cytophagales</taxon>
        <taxon>Amoebophilaceae</taxon>
        <taxon>Candidatus Cardinium</taxon>
    </lineage>
</organism>
<dbReference type="Pfam" id="PF13328">
    <property type="entry name" value="HD_4"/>
    <property type="match status" value="1"/>
</dbReference>
<dbReference type="Pfam" id="PF00474">
    <property type="entry name" value="SSF"/>
    <property type="match status" value="1"/>
</dbReference>
<evidence type="ECO:0000259" key="7">
    <source>
        <dbReference type="SMART" id="SM00471"/>
    </source>
</evidence>
<keyword evidence="9" id="KW-1185">Reference proteome</keyword>
<feature type="transmembrane region" description="Helical" evidence="6">
    <location>
        <begin position="275"/>
        <end position="295"/>
    </location>
</feature>
<feature type="transmembrane region" description="Helical" evidence="6">
    <location>
        <begin position="71"/>
        <end position="91"/>
    </location>
</feature>
<feature type="transmembrane region" description="Helical" evidence="6">
    <location>
        <begin position="183"/>
        <end position="203"/>
    </location>
</feature>
<keyword evidence="8" id="KW-0418">Kinase</keyword>
<feature type="transmembrane region" description="Helical" evidence="6">
    <location>
        <begin position="111"/>
        <end position="133"/>
    </location>
</feature>
<feature type="transmembrane region" description="Helical" evidence="6">
    <location>
        <begin position="301"/>
        <end position="326"/>
    </location>
</feature>
<feature type="transmembrane region" description="Helical" evidence="6">
    <location>
        <begin position="153"/>
        <end position="171"/>
    </location>
</feature>
<evidence type="ECO:0000313" key="9">
    <source>
        <dbReference type="Proteomes" id="UP000245872"/>
    </source>
</evidence>
<gene>
    <name evidence="8" type="primary">relA_8</name>
    <name evidence="8" type="ORF">DK880_00732</name>
</gene>
<dbReference type="RefSeq" id="WP_109997443.1">
    <property type="nucleotide sequence ID" value="NZ_CP029619.1"/>
</dbReference>
<name>A0A2Z3LD28_9BACT</name>
<accession>A0A2Z3LD28</accession>
<dbReference type="PANTHER" id="PTHR21262">
    <property type="entry name" value="GUANOSINE-3',5'-BIS DIPHOSPHATE 3'-PYROPHOSPHOHYDROLASE"/>
    <property type="match status" value="1"/>
</dbReference>
<dbReference type="CDD" id="cd00077">
    <property type="entry name" value="HDc"/>
    <property type="match status" value="1"/>
</dbReference>
<comment type="subcellular location">
    <subcellularLocation>
        <location evidence="1">Membrane</location>
        <topology evidence="1">Multi-pass membrane protein</topology>
    </subcellularLocation>
</comment>
<dbReference type="Proteomes" id="UP000245872">
    <property type="component" value="Chromosome"/>
</dbReference>
<evidence type="ECO:0000256" key="6">
    <source>
        <dbReference type="SAM" id="Phobius"/>
    </source>
</evidence>
<proteinExistence type="inferred from homology"/>
<dbReference type="AlphaFoldDB" id="A0A2Z3LD28"/>
<dbReference type="GO" id="GO:0022857">
    <property type="term" value="F:transmembrane transporter activity"/>
    <property type="evidence" value="ECO:0007669"/>
    <property type="project" value="InterPro"/>
</dbReference>
<dbReference type="InterPro" id="IPR038377">
    <property type="entry name" value="Na/Glc_symporter_sf"/>
</dbReference>
<dbReference type="GO" id="GO:0016020">
    <property type="term" value="C:membrane"/>
    <property type="evidence" value="ECO:0007669"/>
    <property type="project" value="UniProtKB-SubCell"/>
</dbReference>
<feature type="transmembrane region" description="Helical" evidence="6">
    <location>
        <begin position="390"/>
        <end position="411"/>
    </location>
</feature>
<dbReference type="KEGG" id="cher:DK880_00732"/>
<feature type="transmembrane region" description="Helical" evidence="6">
    <location>
        <begin position="365"/>
        <end position="384"/>
    </location>
</feature>
<feature type="transmembrane region" description="Helical" evidence="6">
    <location>
        <begin position="533"/>
        <end position="554"/>
    </location>
</feature>
<dbReference type="GO" id="GO:0008728">
    <property type="term" value="F:GTP diphosphokinase activity"/>
    <property type="evidence" value="ECO:0007669"/>
    <property type="project" value="UniProtKB-EC"/>
</dbReference>
<evidence type="ECO:0000313" key="8">
    <source>
        <dbReference type="EMBL" id="AWN82042.1"/>
    </source>
</evidence>
<evidence type="ECO:0000256" key="2">
    <source>
        <dbReference type="ARBA" id="ARBA00006434"/>
    </source>
</evidence>
<feature type="transmembrane region" description="Helical" evidence="6">
    <location>
        <begin position="6"/>
        <end position="23"/>
    </location>
</feature>
<keyword evidence="8" id="KW-0808">Transferase</keyword>
<feature type="transmembrane region" description="Helical" evidence="6">
    <location>
        <begin position="592"/>
        <end position="610"/>
    </location>
</feature>
<dbReference type="Gene3D" id="1.20.1730.10">
    <property type="entry name" value="Sodium/glucose cotransporter"/>
    <property type="match status" value="1"/>
</dbReference>
<keyword evidence="4 6" id="KW-1133">Transmembrane helix</keyword>
<evidence type="ECO:0000256" key="1">
    <source>
        <dbReference type="ARBA" id="ARBA00004141"/>
    </source>
</evidence>
<feature type="domain" description="HD/PDEase" evidence="7">
    <location>
        <begin position="1031"/>
        <end position="1140"/>
    </location>
</feature>
<dbReference type="EMBL" id="CP029619">
    <property type="protein sequence ID" value="AWN82042.1"/>
    <property type="molecule type" value="Genomic_DNA"/>
</dbReference>
<feature type="transmembrane region" description="Helical" evidence="6">
    <location>
        <begin position="456"/>
        <end position="479"/>
    </location>
</feature>
<evidence type="ECO:0000256" key="4">
    <source>
        <dbReference type="ARBA" id="ARBA00022989"/>
    </source>
</evidence>
<dbReference type="GO" id="GO:0016301">
    <property type="term" value="F:kinase activity"/>
    <property type="evidence" value="ECO:0007669"/>
    <property type="project" value="UniProtKB-KW"/>
</dbReference>
<reference evidence="8 9" key="1">
    <citation type="submission" date="2018-05" db="EMBL/GenBank/DDBJ databases">
        <title>Candidatus Cardinium hertigii Genome Assembly.</title>
        <authorList>
            <person name="Showmaker K.C."/>
            <person name="Walden K.O."/>
            <person name="Fields C.J."/>
            <person name="Lambert K.N."/>
            <person name="Hudson M.E."/>
        </authorList>
    </citation>
    <scope>NUCLEOTIDE SEQUENCE [LARGE SCALE GENOMIC DNA]</scope>
    <source>
        <strain evidence="9">cHgTN10</strain>
    </source>
</reference>
<dbReference type="PROSITE" id="PS50283">
    <property type="entry name" value="NA_SOLUT_SYMP_3"/>
    <property type="match status" value="1"/>
</dbReference>
<feature type="transmembrane region" description="Helical" evidence="6">
    <location>
        <begin position="679"/>
        <end position="703"/>
    </location>
</feature>
<dbReference type="Gene3D" id="1.10.3210.10">
    <property type="entry name" value="Hypothetical protein af1432"/>
    <property type="match status" value="1"/>
</dbReference>
<dbReference type="InterPro" id="IPR001734">
    <property type="entry name" value="Na/solute_symporter"/>
</dbReference>
<sequence length="1183" mass="133939">MTSMDFLIIGIFLLITLIIGLYYGRGIKTFQDYAVGNRKMPTLVLTLSMIATIYDGGILHTRLDAYYRQGIYALLLDLNSVFNLYLASRFVISRMKEFIGHLSIAESMGELYGPVIRIVTAVLGIMMATAILAAQIKVALNITQKLMPSLHTWSNQATIVWVSLVILYASFGGARSVAFTDVYQFLLFGLCFPLLIFICLFYAKHETLGWQKLTAMPAFNISKVCTWDDTLVSVLACFIWRSIIPFDPARMQRFYMSSSVTQAIKIFNQTAISRIIIPLLFLSLAVALHVGNYTIESGYNAFYYIIDFAHFPGVRGLFVTVIFALLMSTADSNLHAASILFSNDLWPFLNNRTKKHSATQPSLKVVRMASILIGLISLVVALHTTHVMHMIVNVGIIYGAAVSIPFIMACLGFRPRTMVILCGACINSVIALGFFYCKVGQGNESTNTSPFAAMILLGQKIFFALMASVCILLLLHYLFPKLPGTGWIGIKDCSLWDLQNQTTKRWWLNRWRQLKAPFTKAYRSNVFPNRGSTFILLGIYIIVSSIIALCFMKRHYLYPYIYGYMALMAVGTMVTIYPALHSYRQGGNTRLHWLWPILLFLLLFIAPIQFVKLGHYSPTACVLWLGHLGIATVLLSLEVSSVMLCLAMLIHKFIPPFVSASDPLWSAYKEITALNLPSLVIEFLYATALGLVIIVGLSIYKYLRDKSTAKLRVIELTRTYEHRISLEAIYNQANWSRLDATHGNQLLLDMSHALEEPYRYLATHGQEKLSKNISNFLNKLHKFGKLHLWKAQLGHGIELNQNKIKRIAWEDCLLTVHDHIRTLDTDIQLLLNKQTNRTQLWVDPELFECFLMLNLWEMSQCAQTVEHTVTATIADSLLQYNYDRDTPAADPLRLPALAFCFTTDTKLPQTLPVYNIAEPRVTAAPLTDKHLYQIECRQMVEAHGGYVAIQETADAIQALYVLPIEGQKVMRFKNYDPVYLAAHKQAETAESIAQENELIALLANGTTLTKEKIIPVIAFIKNAHGLVMRQSGEPYYTHPMAVTKLLLTVTKNPITLLAGLLHDVVEDTPVTLHQVELMYGAEVATLVDQVTHYNTNGYPWKLDKEEKKNRLNQCDDVRVVQIKLADRLHNMRTLSIRKWKDQQRIAQETLLFYVPWGEKHKIAKEWTVEMKQICEKILSNGIG</sequence>
<dbReference type="OrthoDB" id="9802385at2"/>
<feature type="transmembrane region" description="Helical" evidence="6">
    <location>
        <begin position="43"/>
        <end position="59"/>
    </location>
</feature>
<dbReference type="EC" id="2.7.6.5" evidence="8"/>
<keyword evidence="5 6" id="KW-0472">Membrane</keyword>
<keyword evidence="3 6" id="KW-0812">Transmembrane</keyword>
<feature type="transmembrane region" description="Helical" evidence="6">
    <location>
        <begin position="418"/>
        <end position="436"/>
    </location>
</feature>
<comment type="similarity">
    <text evidence="2">Belongs to the sodium:solute symporter (SSF) (TC 2.A.21) family.</text>
</comment>
<evidence type="ECO:0000256" key="3">
    <source>
        <dbReference type="ARBA" id="ARBA00022692"/>
    </source>
</evidence>
<dbReference type="PANTHER" id="PTHR21262:SF31">
    <property type="entry name" value="GTP PYROPHOSPHOKINASE"/>
    <property type="match status" value="1"/>
</dbReference>
<dbReference type="CDD" id="cd10322">
    <property type="entry name" value="SLC5sbd"/>
    <property type="match status" value="1"/>
</dbReference>
<dbReference type="SUPFAM" id="SSF109604">
    <property type="entry name" value="HD-domain/PDEase-like"/>
    <property type="match status" value="1"/>
</dbReference>
<evidence type="ECO:0000256" key="5">
    <source>
        <dbReference type="ARBA" id="ARBA00023136"/>
    </source>
</evidence>